<keyword evidence="3 5" id="KW-1133">Transmembrane helix</keyword>
<dbReference type="Proteomes" id="UP000011723">
    <property type="component" value="Chromosome"/>
</dbReference>
<dbReference type="STRING" id="1121362.A605_13770"/>
<evidence type="ECO:0000256" key="5">
    <source>
        <dbReference type="SAM" id="Phobius"/>
    </source>
</evidence>
<feature type="transmembrane region" description="Helical" evidence="5">
    <location>
        <begin position="21"/>
        <end position="39"/>
    </location>
</feature>
<dbReference type="eggNOG" id="ENOG5033BZV">
    <property type="taxonomic scope" value="Bacteria"/>
</dbReference>
<comment type="subcellular location">
    <subcellularLocation>
        <location evidence="1">Endomembrane system</location>
        <topology evidence="1">Multi-pass membrane protein</topology>
    </subcellularLocation>
</comment>
<evidence type="ECO:0000259" key="6">
    <source>
        <dbReference type="Pfam" id="PF02656"/>
    </source>
</evidence>
<dbReference type="HOGENOM" id="CLU_150487_1_1_11"/>
<feature type="transmembrane region" description="Helical" evidence="5">
    <location>
        <begin position="85"/>
        <end position="108"/>
    </location>
</feature>
<feature type="transmembrane region" description="Helical" evidence="5">
    <location>
        <begin position="45"/>
        <end position="64"/>
    </location>
</feature>
<evidence type="ECO:0000256" key="3">
    <source>
        <dbReference type="ARBA" id="ARBA00022989"/>
    </source>
</evidence>
<dbReference type="KEGG" id="chn:A605_13770"/>
<name>M1P1Q9_9CORY</name>
<evidence type="ECO:0000256" key="1">
    <source>
        <dbReference type="ARBA" id="ARBA00004127"/>
    </source>
</evidence>
<gene>
    <name evidence="7" type="ORF">A605_13770</name>
</gene>
<accession>M1P1Q9</accession>
<dbReference type="PATRIC" id="fig|1121362.3.peg.2800"/>
<keyword evidence="4 5" id="KW-0472">Membrane</keyword>
<proteinExistence type="predicted"/>
<feature type="domain" description="DUF202" evidence="6">
    <location>
        <begin position="10"/>
        <end position="72"/>
    </location>
</feature>
<dbReference type="GO" id="GO:0012505">
    <property type="term" value="C:endomembrane system"/>
    <property type="evidence" value="ECO:0007669"/>
    <property type="project" value="UniProtKB-SubCell"/>
</dbReference>
<evidence type="ECO:0000313" key="8">
    <source>
        <dbReference type="Proteomes" id="UP000011723"/>
    </source>
</evidence>
<keyword evidence="8" id="KW-1185">Reference proteome</keyword>
<keyword evidence="2 5" id="KW-0812">Transmembrane</keyword>
<dbReference type="RefSeq" id="WP_015402164.1">
    <property type="nucleotide sequence ID" value="NC_020302.1"/>
</dbReference>
<reference evidence="7 8" key="1">
    <citation type="journal article" date="2012" name="Stand. Genomic Sci.">
        <title>Genome sequence of the halotolerant bacterium Corynebacterium halotolerans type strain YIM 70093(T) (= DSM 44683(T)).</title>
        <authorList>
            <person name="Ruckert C."/>
            <person name="Albersmeier A."/>
            <person name="Al-Dilaimi A."/>
            <person name="Niehaus K."/>
            <person name="Szczepanowski R."/>
            <person name="Kalinowski J."/>
        </authorList>
    </citation>
    <scope>NUCLEOTIDE SEQUENCE [LARGE SCALE GENOMIC DNA]</scope>
    <source>
        <strain evidence="7">YIM 70093</strain>
    </source>
</reference>
<evidence type="ECO:0000256" key="4">
    <source>
        <dbReference type="ARBA" id="ARBA00023136"/>
    </source>
</evidence>
<dbReference type="Pfam" id="PF02656">
    <property type="entry name" value="DUF202"/>
    <property type="match status" value="1"/>
</dbReference>
<sequence length="112" mass="11939">MTSFARLHDDPGLQPERTSLSWARTTVALAVASAVLLRWANHFPVAIHALVVVMGTMALAIYLTQRRRYRRAGLGLAHGRVEANVGSVVAVTVGMVLLGVAGLGLILVDAVR</sequence>
<dbReference type="EMBL" id="CP003697">
    <property type="protein sequence ID" value="AGF73750.1"/>
    <property type="molecule type" value="Genomic_DNA"/>
</dbReference>
<organism evidence="7 8">
    <name type="scientific">Corynebacterium halotolerans YIM 70093 = DSM 44683</name>
    <dbReference type="NCBI Taxonomy" id="1121362"/>
    <lineage>
        <taxon>Bacteria</taxon>
        <taxon>Bacillati</taxon>
        <taxon>Actinomycetota</taxon>
        <taxon>Actinomycetes</taxon>
        <taxon>Mycobacteriales</taxon>
        <taxon>Corynebacteriaceae</taxon>
        <taxon>Corynebacterium</taxon>
    </lineage>
</organism>
<protein>
    <recommendedName>
        <fullName evidence="6">DUF202 domain-containing protein</fullName>
    </recommendedName>
</protein>
<evidence type="ECO:0000256" key="2">
    <source>
        <dbReference type="ARBA" id="ARBA00022692"/>
    </source>
</evidence>
<dbReference type="AlphaFoldDB" id="M1P1Q9"/>
<evidence type="ECO:0000313" key="7">
    <source>
        <dbReference type="EMBL" id="AGF73750.1"/>
    </source>
</evidence>
<dbReference type="InterPro" id="IPR003807">
    <property type="entry name" value="DUF202"/>
</dbReference>